<dbReference type="Pfam" id="PF17384">
    <property type="entry name" value="DUF150_C"/>
    <property type="match status" value="1"/>
</dbReference>
<organism evidence="6 7">
    <name type="scientific">Proteobacteria bacterium 228</name>
    <dbReference type="NCBI Taxonomy" id="2083153"/>
    <lineage>
        <taxon>Bacteria</taxon>
        <taxon>Pseudomonadati</taxon>
        <taxon>Pseudomonadota</taxon>
    </lineage>
</organism>
<sequence>MGHGPIFYLCAREVAPVTSKEAALHKMLTPIVTGLGFTLWGIEFLAQGRRSVLRIYIDHESGIGVDDCAKVSHQASALLDVEDPISGEYVLEVSSPGMDRPLYTPEQFQAYVGAIVKLRLRMPFDGRRKFVGRLNAIENDEVVLQVDDAEYLLPFELIDKANVVPEF</sequence>
<dbReference type="PANTHER" id="PTHR33867">
    <property type="entry name" value="RIBOSOME MATURATION FACTOR RIMP"/>
    <property type="match status" value="1"/>
</dbReference>
<protein>
    <recommendedName>
        <fullName evidence="3">Ribosome maturation factor RimP</fullName>
    </recommendedName>
</protein>
<dbReference type="SUPFAM" id="SSF75420">
    <property type="entry name" value="YhbC-like, N-terminal domain"/>
    <property type="match status" value="1"/>
</dbReference>
<evidence type="ECO:0000313" key="7">
    <source>
        <dbReference type="Proteomes" id="UP000238196"/>
    </source>
</evidence>
<evidence type="ECO:0000259" key="4">
    <source>
        <dbReference type="Pfam" id="PF02576"/>
    </source>
</evidence>
<dbReference type="SUPFAM" id="SSF74942">
    <property type="entry name" value="YhbC-like, C-terminal domain"/>
    <property type="match status" value="1"/>
</dbReference>
<dbReference type="AlphaFoldDB" id="A0A2S5KWM5"/>
<evidence type="ECO:0000313" key="6">
    <source>
        <dbReference type="EMBL" id="PPC79123.1"/>
    </source>
</evidence>
<dbReference type="InterPro" id="IPR035956">
    <property type="entry name" value="RimP_N_sf"/>
</dbReference>
<proteinExistence type="inferred from homology"/>
<dbReference type="InterPro" id="IPR036847">
    <property type="entry name" value="RimP_C_sf"/>
</dbReference>
<dbReference type="InterPro" id="IPR003728">
    <property type="entry name" value="Ribosome_maturation_RimP"/>
</dbReference>
<evidence type="ECO:0000259" key="5">
    <source>
        <dbReference type="Pfam" id="PF17384"/>
    </source>
</evidence>
<dbReference type="InterPro" id="IPR028998">
    <property type="entry name" value="RimP_C"/>
</dbReference>
<feature type="domain" description="Ribosome maturation factor RimP N-terminal" evidence="4">
    <location>
        <begin position="27"/>
        <end position="99"/>
    </location>
</feature>
<dbReference type="Gene3D" id="3.30.300.70">
    <property type="entry name" value="RimP-like superfamily, N-terminal"/>
    <property type="match status" value="1"/>
</dbReference>
<keyword evidence="2 3" id="KW-0690">Ribosome biogenesis</keyword>
<dbReference type="NCBIfam" id="NF000927">
    <property type="entry name" value="PRK00092.1-1"/>
    <property type="match status" value="1"/>
</dbReference>
<comment type="subcellular location">
    <subcellularLocation>
        <location evidence="3">Cytoplasm</location>
    </subcellularLocation>
</comment>
<keyword evidence="1 3" id="KW-0963">Cytoplasm</keyword>
<evidence type="ECO:0000256" key="3">
    <source>
        <dbReference type="HAMAP-Rule" id="MF_01077"/>
    </source>
</evidence>
<dbReference type="GO" id="GO:0000028">
    <property type="term" value="P:ribosomal small subunit assembly"/>
    <property type="evidence" value="ECO:0007669"/>
    <property type="project" value="TreeGrafter"/>
</dbReference>
<dbReference type="InterPro" id="IPR028989">
    <property type="entry name" value="RimP_N"/>
</dbReference>
<dbReference type="Gene3D" id="2.30.30.180">
    <property type="entry name" value="Ribosome maturation factor RimP, C-terminal domain"/>
    <property type="match status" value="1"/>
</dbReference>
<comment type="similarity">
    <text evidence="3">Belongs to the RimP family.</text>
</comment>
<dbReference type="GO" id="GO:0005829">
    <property type="term" value="C:cytosol"/>
    <property type="evidence" value="ECO:0007669"/>
    <property type="project" value="TreeGrafter"/>
</dbReference>
<accession>A0A2S5KWM5</accession>
<name>A0A2S5KWM5_9PROT</name>
<evidence type="ECO:0000256" key="1">
    <source>
        <dbReference type="ARBA" id="ARBA00022490"/>
    </source>
</evidence>
<comment type="caution">
    <text evidence="6">The sequence shown here is derived from an EMBL/GenBank/DDBJ whole genome shotgun (WGS) entry which is preliminary data.</text>
</comment>
<gene>
    <name evidence="3" type="primary">rimP</name>
    <name evidence="6" type="ORF">C4K68_01480</name>
</gene>
<dbReference type="HAMAP" id="MF_01077">
    <property type="entry name" value="RimP"/>
    <property type="match status" value="1"/>
</dbReference>
<dbReference type="EMBL" id="PRLP01000005">
    <property type="protein sequence ID" value="PPC79123.1"/>
    <property type="molecule type" value="Genomic_DNA"/>
</dbReference>
<dbReference type="Pfam" id="PF02576">
    <property type="entry name" value="RimP_N"/>
    <property type="match status" value="1"/>
</dbReference>
<comment type="function">
    <text evidence="3">Required for maturation of 30S ribosomal subunits.</text>
</comment>
<feature type="domain" description="Ribosome maturation factor RimP C-terminal" evidence="5">
    <location>
        <begin position="102"/>
        <end position="167"/>
    </location>
</feature>
<dbReference type="CDD" id="cd01734">
    <property type="entry name" value="YlxS_C"/>
    <property type="match status" value="1"/>
</dbReference>
<dbReference type="PANTHER" id="PTHR33867:SF1">
    <property type="entry name" value="RIBOSOME MATURATION FACTOR RIMP"/>
    <property type="match status" value="1"/>
</dbReference>
<evidence type="ECO:0000256" key="2">
    <source>
        <dbReference type="ARBA" id="ARBA00022517"/>
    </source>
</evidence>
<dbReference type="FunFam" id="3.30.300.70:FF:000001">
    <property type="entry name" value="Ribosome maturation factor RimP"/>
    <property type="match status" value="1"/>
</dbReference>
<dbReference type="Proteomes" id="UP000238196">
    <property type="component" value="Unassembled WGS sequence"/>
</dbReference>
<reference evidence="6 7" key="1">
    <citation type="submission" date="2018-02" db="EMBL/GenBank/DDBJ databases">
        <title>novel marine gammaproteobacteria from coastal saline agro ecosystem.</title>
        <authorList>
            <person name="Krishnan R."/>
            <person name="Ramesh Kumar N."/>
        </authorList>
    </citation>
    <scope>NUCLEOTIDE SEQUENCE [LARGE SCALE GENOMIC DNA]</scope>
    <source>
        <strain evidence="6 7">228</strain>
    </source>
</reference>
<dbReference type="GO" id="GO:0006412">
    <property type="term" value="P:translation"/>
    <property type="evidence" value="ECO:0007669"/>
    <property type="project" value="TreeGrafter"/>
</dbReference>